<dbReference type="GO" id="GO:0006508">
    <property type="term" value="P:proteolysis"/>
    <property type="evidence" value="ECO:0007669"/>
    <property type="project" value="InterPro"/>
</dbReference>
<dbReference type="Gene3D" id="3.40.50.1820">
    <property type="entry name" value="alpha/beta hydrolase"/>
    <property type="match status" value="1"/>
</dbReference>
<dbReference type="Pfam" id="PF00326">
    <property type="entry name" value="Peptidase_S9"/>
    <property type="match status" value="1"/>
</dbReference>
<dbReference type="PANTHER" id="PTHR11731">
    <property type="entry name" value="PROTEASE FAMILY S9B,C DIPEPTIDYL-PEPTIDASE IV-RELATED"/>
    <property type="match status" value="1"/>
</dbReference>
<gene>
    <name evidence="2" type="ORF">GSOID_T00023953001</name>
</gene>
<reference evidence="2" key="1">
    <citation type="journal article" date="2010" name="Science">
        <title>Plasticity of animal genome architecture unmasked by rapid evolution of a pelagic tunicate.</title>
        <authorList>
            <person name="Denoeud F."/>
            <person name="Henriet S."/>
            <person name="Mungpakdee S."/>
            <person name="Aury J.M."/>
            <person name="Da Silva C."/>
            <person name="Brinkmann H."/>
            <person name="Mikhaleva J."/>
            <person name="Olsen L.C."/>
            <person name="Jubin C."/>
            <person name="Canestro C."/>
            <person name="Bouquet J.M."/>
            <person name="Danks G."/>
            <person name="Poulain J."/>
            <person name="Campsteijn C."/>
            <person name="Adamski M."/>
            <person name="Cross I."/>
            <person name="Yadetie F."/>
            <person name="Muffato M."/>
            <person name="Louis A."/>
            <person name="Butcher S."/>
            <person name="Tsagkogeorga G."/>
            <person name="Konrad A."/>
            <person name="Singh S."/>
            <person name="Jensen M.F."/>
            <person name="Cong E.H."/>
            <person name="Eikeseth-Otteraa H."/>
            <person name="Noel B."/>
            <person name="Anthouard V."/>
            <person name="Porcel B.M."/>
            <person name="Kachouri-Lafond R."/>
            <person name="Nishino A."/>
            <person name="Ugolini M."/>
            <person name="Chourrout P."/>
            <person name="Nishida H."/>
            <person name="Aasland R."/>
            <person name="Huzurbazar S."/>
            <person name="Westhof E."/>
            <person name="Delsuc F."/>
            <person name="Lehrach H."/>
            <person name="Reinhardt R."/>
            <person name="Weissenbach J."/>
            <person name="Roy S.W."/>
            <person name="Artiguenave F."/>
            <person name="Postlethwait J.H."/>
            <person name="Manak J.R."/>
            <person name="Thompson E.M."/>
            <person name="Jaillon O."/>
            <person name="Du Pasquier L."/>
            <person name="Boudinot P."/>
            <person name="Liberles D.A."/>
            <person name="Volff J.N."/>
            <person name="Philippe H."/>
            <person name="Lenhard B."/>
            <person name="Roest Crollius H."/>
            <person name="Wincker P."/>
            <person name="Chourrout D."/>
        </authorList>
    </citation>
    <scope>NUCLEOTIDE SEQUENCE [LARGE SCALE GENOMIC DNA]</scope>
</reference>
<dbReference type="EMBL" id="FN656688">
    <property type="protein sequence ID" value="CBY41858.1"/>
    <property type="molecule type" value="Genomic_DNA"/>
</dbReference>
<name>E4Z2D0_OIKDI</name>
<dbReference type="GO" id="GO:0005886">
    <property type="term" value="C:plasma membrane"/>
    <property type="evidence" value="ECO:0007669"/>
    <property type="project" value="TreeGrafter"/>
</dbReference>
<dbReference type="Proteomes" id="UP000011014">
    <property type="component" value="Unassembled WGS sequence"/>
</dbReference>
<dbReference type="InterPro" id="IPR029058">
    <property type="entry name" value="AB_hydrolase_fold"/>
</dbReference>
<evidence type="ECO:0000259" key="1">
    <source>
        <dbReference type="Pfam" id="PF00326"/>
    </source>
</evidence>
<protein>
    <recommendedName>
        <fullName evidence="1">Peptidase S9 prolyl oligopeptidase catalytic domain-containing protein</fullName>
    </recommendedName>
</protein>
<dbReference type="ESTHER" id="oikdi-e4yst1">
    <property type="family name" value="DPP4N_Peptidase_S9"/>
</dbReference>
<dbReference type="GO" id="GO:0008239">
    <property type="term" value="F:dipeptidyl-peptidase activity"/>
    <property type="evidence" value="ECO:0007669"/>
    <property type="project" value="TreeGrafter"/>
</dbReference>
<accession>E4Z2D0</accession>
<dbReference type="InterPro" id="IPR050278">
    <property type="entry name" value="Serine_Prot_S9B/DPPIV"/>
</dbReference>
<dbReference type="PANTHER" id="PTHR11731:SF202">
    <property type="entry name" value="DIPEPTIDYL PEPTIDASE FAMILY MEMBER 2"/>
    <property type="match status" value="1"/>
</dbReference>
<dbReference type="GO" id="GO:0008236">
    <property type="term" value="F:serine-type peptidase activity"/>
    <property type="evidence" value="ECO:0007669"/>
    <property type="project" value="InterPro"/>
</dbReference>
<dbReference type="AlphaFoldDB" id="E4Z2D0"/>
<organism evidence="2">
    <name type="scientific">Oikopleura dioica</name>
    <name type="common">Tunicate</name>
    <dbReference type="NCBI Taxonomy" id="34765"/>
    <lineage>
        <taxon>Eukaryota</taxon>
        <taxon>Metazoa</taxon>
        <taxon>Chordata</taxon>
        <taxon>Tunicata</taxon>
        <taxon>Appendicularia</taxon>
        <taxon>Copelata</taxon>
        <taxon>Oikopleuridae</taxon>
        <taxon>Oikopleura</taxon>
    </lineage>
</organism>
<evidence type="ECO:0000313" key="2">
    <source>
        <dbReference type="EMBL" id="CBY41858.1"/>
    </source>
</evidence>
<dbReference type="InterPro" id="IPR001375">
    <property type="entry name" value="Peptidase_S9_cat"/>
</dbReference>
<proteinExistence type="predicted"/>
<dbReference type="SUPFAM" id="SSF53474">
    <property type="entry name" value="alpha/beta-Hydrolases"/>
    <property type="match status" value="1"/>
</dbReference>
<sequence length="370" mass="42320">MATDTFGEYFTILSRQDGDDSFWRVVNVNKDGNIEDWPQTGAGNQNKYVVSDISVNKIMEVEGKQLPLYTYAAPLPSQRHLYISPNREDVCITCGLMDLPNPSGDDKNSCHWVDTRFQKRTATEYIIIASCRGPGVPVTYFSIFNVDGMKISELGNYMQNLTWTVYLDNNNLQEQLLTDEEVLTKETNLCIFCTKSSASWNPLIKYKLRSIFSIRTKLSIRSERLSTAGAMAVMRLLMFLGYDAGNTFKCGVAVAPLADWRYYDTIYAERYMGRDITTDAYKKASIVEAHPRENYANVDYTIIHGTDDDNVHFLNAVAQQKSLVRAGIDFKAEFYADEDHSIRSTSKIQQHVYRKILKNILDCFGYEWRN</sequence>
<feature type="domain" description="Peptidase S9 prolyl oligopeptidase catalytic" evidence="1">
    <location>
        <begin position="237"/>
        <end position="365"/>
    </location>
</feature>